<accession>A0A5B7YIN2</accession>
<evidence type="ECO:0000259" key="5">
    <source>
        <dbReference type="Pfam" id="PF07715"/>
    </source>
</evidence>
<dbReference type="InterPro" id="IPR012910">
    <property type="entry name" value="Plug_dom"/>
</dbReference>
<dbReference type="GO" id="GO:0009279">
    <property type="term" value="C:cell outer membrane"/>
    <property type="evidence" value="ECO:0007669"/>
    <property type="project" value="UniProtKB-SubCell"/>
</dbReference>
<keyword evidence="2" id="KW-0472">Membrane</keyword>
<protein>
    <submittedName>
        <fullName evidence="6">TonB-dependent receptor</fullName>
    </submittedName>
</protein>
<sequence>MMRKQLFKPALLSIAVGSAMYSAHAFSQDTLTSNPDEDVEVIAVKGIRGSLIRAQAVKMDNTSIVEAISAEDIGKLPDSSIAESLARLPGLAGERVGGRTSGISVRGFKEDFTGTSLNGRELIGIGDNRGVEYDLYPSEIMTGATIYKTTDASLLVQGIGGTVDLQTVRPLAAQETLTLTGTLERGGNDSDNPEFDNEGHRYALSFVEKFADDTLGVALAIASTESPRNERKYGVWGYGDNNGALLPFGLDTQAISRVLERDTVSGIVQWRPGDNWDIVVDVLDIDYSDSGVIRGFIEPFELDAASLSGSGANSTGTQINANPVLRTDPAQKDGELSTYGINLTYHLNDSWSVELDVADSESSKRDLRGESYAGLSRNGAALAPADERSRDFVMSPDGIVFTGSNGLGAFADPSMLQLAGPQPWGGGMASLADQFATDVLRADGETYNYINAQDGFLNFADFEEELTTARFETFGLVDWGIIRKVNVGVAYSDRYKSKDNKGFFATASSYPQSEAIPEQYLYNGLADLSWAGFGQVVAYDGFAPYNDGEYTLNDAGLLEPDRLGDTFEVNEEVTTLFAKFDFETDLAGFFVTGNVGAQYVQTDQSSTGYIGIVGANFKVCDADNDGQVDASCIQSISDDYSHFLPSLNINVELAENQYVRFAASKTISRARIDQMKASGFVKFDQNINLIAIPNTAEDVAEYGSPWSKFQGNPTLRPLEANNFDLSFENYFEDEGYVSLALFYKDLVNWTRDGNQTIDFTNDPTNDGANYFIPGFHDRTVGADGLVGPDGTEYSPGTYLTPPDLGTFSFFEDGLEGEVKGAEFTAQVPLSMLADMLEGFGIAGSATIIDAELSDGTAIPGQSDRVYSLTAYYETGGFEIRVAATDRSEYLTYQRGGSNKIEQATRDGITQVDAQVSYDFADSGIDYLKGLRVSLQGTNLTDEDEETRDGNGLVTLRREFGPSYMLNFNYNFY</sequence>
<dbReference type="Proteomes" id="UP000304912">
    <property type="component" value="Chromosome"/>
</dbReference>
<dbReference type="Gene3D" id="2.170.130.10">
    <property type="entry name" value="TonB-dependent receptor, plug domain"/>
    <property type="match status" value="1"/>
</dbReference>
<evidence type="ECO:0000313" key="7">
    <source>
        <dbReference type="Proteomes" id="UP000304912"/>
    </source>
</evidence>
<keyword evidence="3" id="KW-0998">Cell outer membrane</keyword>
<dbReference type="EMBL" id="CP039852">
    <property type="protein sequence ID" value="QCZ95143.1"/>
    <property type="molecule type" value="Genomic_DNA"/>
</dbReference>
<keyword evidence="4" id="KW-0732">Signal</keyword>
<dbReference type="NCBIfam" id="TIGR01782">
    <property type="entry name" value="TonB-Xanth-Caul"/>
    <property type="match status" value="1"/>
</dbReference>
<keyword evidence="6" id="KW-0675">Receptor</keyword>
<feature type="chain" id="PRO_5023028659" evidence="4">
    <location>
        <begin position="26"/>
        <end position="972"/>
    </location>
</feature>
<dbReference type="Pfam" id="PF07715">
    <property type="entry name" value="Plug"/>
    <property type="match status" value="1"/>
</dbReference>
<gene>
    <name evidence="6" type="ORF">FBQ74_03910</name>
</gene>
<feature type="signal peptide" evidence="4">
    <location>
        <begin position="1"/>
        <end position="25"/>
    </location>
</feature>
<evidence type="ECO:0000256" key="1">
    <source>
        <dbReference type="ARBA" id="ARBA00004442"/>
    </source>
</evidence>
<evidence type="ECO:0000256" key="4">
    <source>
        <dbReference type="SAM" id="SignalP"/>
    </source>
</evidence>
<comment type="subcellular location">
    <subcellularLocation>
        <location evidence="1">Cell outer membrane</location>
    </subcellularLocation>
</comment>
<feature type="domain" description="TonB-dependent receptor plug" evidence="5">
    <location>
        <begin position="58"/>
        <end position="161"/>
    </location>
</feature>
<keyword evidence="7" id="KW-1185">Reference proteome</keyword>
<dbReference type="SUPFAM" id="SSF56935">
    <property type="entry name" value="Porins"/>
    <property type="match status" value="1"/>
</dbReference>
<proteinExistence type="predicted"/>
<dbReference type="PANTHER" id="PTHR40980">
    <property type="entry name" value="PLUG DOMAIN-CONTAINING PROTEIN"/>
    <property type="match status" value="1"/>
</dbReference>
<name>A0A5B7YIN2_9ALTE</name>
<dbReference type="KEGG" id="salk:FBQ74_03910"/>
<evidence type="ECO:0000256" key="3">
    <source>
        <dbReference type="ARBA" id="ARBA00023237"/>
    </source>
</evidence>
<organism evidence="6 7">
    <name type="scientific">Salinimonas iocasae</name>
    <dbReference type="NCBI Taxonomy" id="2572577"/>
    <lineage>
        <taxon>Bacteria</taxon>
        <taxon>Pseudomonadati</taxon>
        <taxon>Pseudomonadota</taxon>
        <taxon>Gammaproteobacteria</taxon>
        <taxon>Alteromonadales</taxon>
        <taxon>Alteromonadaceae</taxon>
        <taxon>Alteromonas/Salinimonas group</taxon>
        <taxon>Salinimonas</taxon>
    </lineage>
</organism>
<dbReference type="AlphaFoldDB" id="A0A5B7YIN2"/>
<dbReference type="InterPro" id="IPR010104">
    <property type="entry name" value="TonB_rcpt_bac"/>
</dbReference>
<dbReference type="InterPro" id="IPR036942">
    <property type="entry name" value="Beta-barrel_TonB_sf"/>
</dbReference>
<evidence type="ECO:0000313" key="6">
    <source>
        <dbReference type="EMBL" id="QCZ95143.1"/>
    </source>
</evidence>
<dbReference type="InterPro" id="IPR037066">
    <property type="entry name" value="Plug_dom_sf"/>
</dbReference>
<evidence type="ECO:0000256" key="2">
    <source>
        <dbReference type="ARBA" id="ARBA00023136"/>
    </source>
</evidence>
<dbReference type="PANTHER" id="PTHR40980:SF3">
    <property type="entry name" value="TONB-DEPENDENT RECEPTOR-LIKE BETA-BARREL DOMAIN-CONTAINING PROTEIN"/>
    <property type="match status" value="1"/>
</dbReference>
<dbReference type="Gene3D" id="2.40.170.20">
    <property type="entry name" value="TonB-dependent receptor, beta-barrel domain"/>
    <property type="match status" value="1"/>
</dbReference>
<dbReference type="OrthoDB" id="8727862at2"/>
<reference evidence="6 7" key="1">
    <citation type="submission" date="2019-04" db="EMBL/GenBank/DDBJ databases">
        <title>Salinimonas iocasae sp. nov., a halophilic bacterium isolated from the outer tube casing of tubeworms in Okinawa Trough.</title>
        <authorList>
            <person name="Zhang H."/>
            <person name="Wang H."/>
            <person name="Li C."/>
        </authorList>
    </citation>
    <scope>NUCLEOTIDE SEQUENCE [LARGE SCALE GENOMIC DNA]</scope>
    <source>
        <strain evidence="6 7">KX18D6</strain>
    </source>
</reference>